<accession>A0A9D4JC21</accession>
<gene>
    <name evidence="1" type="ORF">DPMN_132421</name>
</gene>
<reference evidence="1" key="1">
    <citation type="journal article" date="2019" name="bioRxiv">
        <title>The Genome of the Zebra Mussel, Dreissena polymorpha: A Resource for Invasive Species Research.</title>
        <authorList>
            <person name="McCartney M.A."/>
            <person name="Auch B."/>
            <person name="Kono T."/>
            <person name="Mallez S."/>
            <person name="Zhang Y."/>
            <person name="Obille A."/>
            <person name="Becker A."/>
            <person name="Abrahante J.E."/>
            <person name="Garbe J."/>
            <person name="Badalamenti J.P."/>
            <person name="Herman A."/>
            <person name="Mangelson H."/>
            <person name="Liachko I."/>
            <person name="Sullivan S."/>
            <person name="Sone E.D."/>
            <person name="Koren S."/>
            <person name="Silverstein K.A.T."/>
            <person name="Beckman K.B."/>
            <person name="Gohl D.M."/>
        </authorList>
    </citation>
    <scope>NUCLEOTIDE SEQUENCE</scope>
    <source>
        <strain evidence="1">Duluth1</strain>
        <tissue evidence="1">Whole animal</tissue>
    </source>
</reference>
<dbReference type="EMBL" id="JAIWYP010000006">
    <property type="protein sequence ID" value="KAH3804139.1"/>
    <property type="molecule type" value="Genomic_DNA"/>
</dbReference>
<comment type="caution">
    <text evidence="1">The sequence shown here is derived from an EMBL/GenBank/DDBJ whole genome shotgun (WGS) entry which is preliminary data.</text>
</comment>
<sequence>MGDPAANHGRPARNRIWGVVHYSWGRSSSVTGNSNRIHSANYQRCSARARQLPPEVHEERHRRCIQKILRSVPGPCGERGDQRTFPAGQQGVHAGEGPIYHIYGYLQGRPQGRDLLSGVQAADQQPFPEQLHTRLGDALHIRRKLPAVGTVRPGAACDAA</sequence>
<evidence type="ECO:0000313" key="2">
    <source>
        <dbReference type="Proteomes" id="UP000828390"/>
    </source>
</evidence>
<name>A0A9D4JC21_DREPO</name>
<dbReference type="Proteomes" id="UP000828390">
    <property type="component" value="Unassembled WGS sequence"/>
</dbReference>
<reference evidence="1" key="2">
    <citation type="submission" date="2020-11" db="EMBL/GenBank/DDBJ databases">
        <authorList>
            <person name="McCartney M.A."/>
            <person name="Auch B."/>
            <person name="Kono T."/>
            <person name="Mallez S."/>
            <person name="Becker A."/>
            <person name="Gohl D.M."/>
            <person name="Silverstein K.A.T."/>
            <person name="Koren S."/>
            <person name="Bechman K.B."/>
            <person name="Herman A."/>
            <person name="Abrahante J.E."/>
            <person name="Garbe J."/>
        </authorList>
    </citation>
    <scope>NUCLEOTIDE SEQUENCE</scope>
    <source>
        <strain evidence="1">Duluth1</strain>
        <tissue evidence="1">Whole animal</tissue>
    </source>
</reference>
<protein>
    <submittedName>
        <fullName evidence="1">Uncharacterized protein</fullName>
    </submittedName>
</protein>
<proteinExistence type="predicted"/>
<keyword evidence="2" id="KW-1185">Reference proteome</keyword>
<organism evidence="1 2">
    <name type="scientific">Dreissena polymorpha</name>
    <name type="common">Zebra mussel</name>
    <name type="synonym">Mytilus polymorpha</name>
    <dbReference type="NCBI Taxonomy" id="45954"/>
    <lineage>
        <taxon>Eukaryota</taxon>
        <taxon>Metazoa</taxon>
        <taxon>Spiralia</taxon>
        <taxon>Lophotrochozoa</taxon>
        <taxon>Mollusca</taxon>
        <taxon>Bivalvia</taxon>
        <taxon>Autobranchia</taxon>
        <taxon>Heteroconchia</taxon>
        <taxon>Euheterodonta</taxon>
        <taxon>Imparidentia</taxon>
        <taxon>Neoheterodontei</taxon>
        <taxon>Myida</taxon>
        <taxon>Dreissenoidea</taxon>
        <taxon>Dreissenidae</taxon>
        <taxon>Dreissena</taxon>
    </lineage>
</organism>
<dbReference type="AlphaFoldDB" id="A0A9D4JC21"/>
<evidence type="ECO:0000313" key="1">
    <source>
        <dbReference type="EMBL" id="KAH3804139.1"/>
    </source>
</evidence>